<evidence type="ECO:0000256" key="1">
    <source>
        <dbReference type="ARBA" id="ARBA00001941"/>
    </source>
</evidence>
<comment type="cofactor">
    <cofactor evidence="1">
        <name>Co(2+)</name>
        <dbReference type="ChEBI" id="CHEBI:48828"/>
    </cofactor>
</comment>
<evidence type="ECO:0000256" key="2">
    <source>
        <dbReference type="ARBA" id="ARBA00004609"/>
    </source>
</evidence>
<evidence type="ECO:0000256" key="11">
    <source>
        <dbReference type="ARBA" id="ARBA00023316"/>
    </source>
</evidence>
<keyword evidence="5" id="KW-0479">Metal-binding</keyword>
<dbReference type="AlphaFoldDB" id="A0A166GIZ9"/>
<evidence type="ECO:0000259" key="12">
    <source>
        <dbReference type="PROSITE" id="PS51677"/>
    </source>
</evidence>
<dbReference type="InterPro" id="IPR011330">
    <property type="entry name" value="Glyco_hydro/deAcase_b/a-brl"/>
</dbReference>
<evidence type="ECO:0000256" key="3">
    <source>
        <dbReference type="ARBA" id="ARBA00022475"/>
    </source>
</evidence>
<keyword evidence="4" id="KW-0325">Glycoprotein</keyword>
<keyword evidence="10" id="KW-0449">Lipoprotein</keyword>
<feature type="domain" description="NodB homology" evidence="12">
    <location>
        <begin position="1"/>
        <end position="128"/>
    </location>
</feature>
<dbReference type="OrthoDB" id="2125469at2759"/>
<dbReference type="PANTHER" id="PTHR46471">
    <property type="entry name" value="CHITIN DEACETYLASE"/>
    <property type="match status" value="1"/>
</dbReference>
<dbReference type="InterPro" id="IPR002509">
    <property type="entry name" value="NODB_dom"/>
</dbReference>
<dbReference type="Pfam" id="PF01522">
    <property type="entry name" value="Polysacc_deac_1"/>
    <property type="match status" value="1"/>
</dbReference>
<evidence type="ECO:0000256" key="9">
    <source>
        <dbReference type="ARBA" id="ARBA00023277"/>
    </source>
</evidence>
<evidence type="ECO:0000313" key="14">
    <source>
        <dbReference type="Proteomes" id="UP000076532"/>
    </source>
</evidence>
<comment type="subcellular location">
    <subcellularLocation>
        <location evidence="2">Cell membrane</location>
        <topology evidence="2">Lipid-anchor</topology>
        <topology evidence="2">GPI-anchor</topology>
    </subcellularLocation>
</comment>
<dbReference type="Gene3D" id="3.20.20.370">
    <property type="entry name" value="Glycoside hydrolase/deacetylase"/>
    <property type="match status" value="1"/>
</dbReference>
<organism evidence="13 14">
    <name type="scientific">Athelia psychrophila</name>
    <dbReference type="NCBI Taxonomy" id="1759441"/>
    <lineage>
        <taxon>Eukaryota</taxon>
        <taxon>Fungi</taxon>
        <taxon>Dikarya</taxon>
        <taxon>Basidiomycota</taxon>
        <taxon>Agaricomycotina</taxon>
        <taxon>Agaricomycetes</taxon>
        <taxon>Agaricomycetidae</taxon>
        <taxon>Atheliales</taxon>
        <taxon>Atheliaceae</taxon>
        <taxon>Athelia</taxon>
    </lineage>
</organism>
<dbReference type="EMBL" id="KV417578">
    <property type="protein sequence ID" value="KZP17886.1"/>
    <property type="molecule type" value="Genomic_DNA"/>
</dbReference>
<dbReference type="PROSITE" id="PS51677">
    <property type="entry name" value="NODB"/>
    <property type="match status" value="1"/>
</dbReference>
<name>A0A166GIZ9_9AGAM</name>
<dbReference type="GO" id="GO:0071555">
    <property type="term" value="P:cell wall organization"/>
    <property type="evidence" value="ECO:0007669"/>
    <property type="project" value="UniProtKB-KW"/>
</dbReference>
<keyword evidence="8" id="KW-0472">Membrane</keyword>
<protein>
    <submittedName>
        <fullName evidence="13">Carbohydrate esterase family 4 protein</fullName>
    </submittedName>
</protein>
<dbReference type="GO" id="GO:0046872">
    <property type="term" value="F:metal ion binding"/>
    <property type="evidence" value="ECO:0007669"/>
    <property type="project" value="UniProtKB-KW"/>
</dbReference>
<reference evidence="13 14" key="1">
    <citation type="journal article" date="2016" name="Mol. Biol. Evol.">
        <title>Comparative Genomics of Early-Diverging Mushroom-Forming Fungi Provides Insights into the Origins of Lignocellulose Decay Capabilities.</title>
        <authorList>
            <person name="Nagy L.G."/>
            <person name="Riley R."/>
            <person name="Tritt A."/>
            <person name="Adam C."/>
            <person name="Daum C."/>
            <person name="Floudas D."/>
            <person name="Sun H."/>
            <person name="Yadav J.S."/>
            <person name="Pangilinan J."/>
            <person name="Larsson K.H."/>
            <person name="Matsuura K."/>
            <person name="Barry K."/>
            <person name="Labutti K."/>
            <person name="Kuo R."/>
            <person name="Ohm R.A."/>
            <person name="Bhattacharya S.S."/>
            <person name="Shirouzu T."/>
            <person name="Yoshinaga Y."/>
            <person name="Martin F.M."/>
            <person name="Grigoriev I.V."/>
            <person name="Hibbett D.S."/>
        </authorList>
    </citation>
    <scope>NUCLEOTIDE SEQUENCE [LARGE SCALE GENOMIC DNA]</scope>
    <source>
        <strain evidence="13 14">CBS 109695</strain>
    </source>
</reference>
<proteinExistence type="predicted"/>
<dbReference type="Proteomes" id="UP000076532">
    <property type="component" value="Unassembled WGS sequence"/>
</dbReference>
<keyword evidence="9" id="KW-0119">Carbohydrate metabolism</keyword>
<sequence length="152" mass="16818">MVASHTWDHPHLTTLTKDQINTEMSLVEQALERILGVKPAFMRPPYGEYNDLVRQVAAQRGQKLVTWDFDSGDSVGKTAAQSNAAYDALAKKHPKTVLALNHEVYKTTAYTVVPHAIKTLQKAGYKLVTVAECMGMQPYQSVGKPQTGSWTC</sequence>
<evidence type="ECO:0000256" key="4">
    <source>
        <dbReference type="ARBA" id="ARBA00022622"/>
    </source>
</evidence>
<evidence type="ECO:0000313" key="13">
    <source>
        <dbReference type="EMBL" id="KZP17886.1"/>
    </source>
</evidence>
<keyword evidence="14" id="KW-1185">Reference proteome</keyword>
<dbReference type="GO" id="GO:0098552">
    <property type="term" value="C:side of membrane"/>
    <property type="evidence" value="ECO:0007669"/>
    <property type="project" value="UniProtKB-KW"/>
</dbReference>
<evidence type="ECO:0000256" key="8">
    <source>
        <dbReference type="ARBA" id="ARBA00023136"/>
    </source>
</evidence>
<keyword evidence="7" id="KW-0378">Hydrolase</keyword>
<evidence type="ECO:0000256" key="7">
    <source>
        <dbReference type="ARBA" id="ARBA00022801"/>
    </source>
</evidence>
<keyword evidence="3" id="KW-1003">Cell membrane</keyword>
<keyword evidence="4" id="KW-0336">GPI-anchor</keyword>
<evidence type="ECO:0000256" key="5">
    <source>
        <dbReference type="ARBA" id="ARBA00022723"/>
    </source>
</evidence>
<dbReference type="GO" id="GO:0016810">
    <property type="term" value="F:hydrolase activity, acting on carbon-nitrogen (but not peptide) bonds"/>
    <property type="evidence" value="ECO:0007669"/>
    <property type="project" value="InterPro"/>
</dbReference>
<keyword evidence="11" id="KW-0961">Cell wall biogenesis/degradation</keyword>
<dbReference type="GO" id="GO:0005975">
    <property type="term" value="P:carbohydrate metabolic process"/>
    <property type="evidence" value="ECO:0007669"/>
    <property type="project" value="InterPro"/>
</dbReference>
<keyword evidence="6" id="KW-0732">Signal</keyword>
<dbReference type="GO" id="GO:0005886">
    <property type="term" value="C:plasma membrane"/>
    <property type="evidence" value="ECO:0007669"/>
    <property type="project" value="UniProtKB-SubCell"/>
</dbReference>
<gene>
    <name evidence="13" type="ORF">FIBSPDRAFT_864523</name>
</gene>
<dbReference type="PANTHER" id="PTHR46471:SF2">
    <property type="entry name" value="CHITIN DEACETYLASE-RELATED"/>
    <property type="match status" value="1"/>
</dbReference>
<dbReference type="SUPFAM" id="SSF88713">
    <property type="entry name" value="Glycoside hydrolase/deacetylase"/>
    <property type="match status" value="1"/>
</dbReference>
<evidence type="ECO:0000256" key="10">
    <source>
        <dbReference type="ARBA" id="ARBA00023288"/>
    </source>
</evidence>
<accession>A0A166GIZ9</accession>
<evidence type="ECO:0000256" key="6">
    <source>
        <dbReference type="ARBA" id="ARBA00022729"/>
    </source>
</evidence>